<dbReference type="InterPro" id="IPR052342">
    <property type="entry name" value="MCH/BMMD"/>
</dbReference>
<keyword evidence="4" id="KW-1185">Reference proteome</keyword>
<protein>
    <submittedName>
        <fullName evidence="3">MaoC family dehydratase</fullName>
    </submittedName>
</protein>
<dbReference type="InterPro" id="IPR002539">
    <property type="entry name" value="MaoC-like_dom"/>
</dbReference>
<accession>A0ABX6IMC4</accession>
<gene>
    <name evidence="3" type="ORF">GII31_17760</name>
</gene>
<dbReference type="Gene3D" id="3.10.129.10">
    <property type="entry name" value="Hotdog Thioesterase"/>
    <property type="match status" value="1"/>
</dbReference>
<evidence type="ECO:0000313" key="3">
    <source>
        <dbReference type="EMBL" id="QHN36455.1"/>
    </source>
</evidence>
<name>A0ABX6IMC4_9ACTN</name>
<dbReference type="Pfam" id="PF01575">
    <property type="entry name" value="MaoC_dehydratas"/>
    <property type="match status" value="1"/>
</dbReference>
<evidence type="ECO:0000259" key="2">
    <source>
        <dbReference type="Pfam" id="PF01575"/>
    </source>
</evidence>
<evidence type="ECO:0000313" key="4">
    <source>
        <dbReference type="Proteomes" id="UP001059836"/>
    </source>
</evidence>
<dbReference type="PANTHER" id="PTHR43664">
    <property type="entry name" value="MONOAMINE OXIDASE-RELATED"/>
    <property type="match status" value="1"/>
</dbReference>
<dbReference type="PANTHER" id="PTHR43664:SF1">
    <property type="entry name" value="BETA-METHYLMALYL-COA DEHYDRATASE"/>
    <property type="match status" value="1"/>
</dbReference>
<dbReference type="RefSeq" id="WP_213244709.1">
    <property type="nucleotide sequence ID" value="NZ_CP045806.1"/>
</dbReference>
<evidence type="ECO:0000256" key="1">
    <source>
        <dbReference type="ARBA" id="ARBA00005254"/>
    </source>
</evidence>
<sequence>MSERIVQRGLWFEEYDIGAIYEHRPGRTVTEADNVLFTTLTMNTQALHLDAAWSARQPGFGGQRLINSMFTLSTVVGLSVAQLTQGTLVANLGFGEVAFPAPLFAGDTLYGETECTGKRESKSRPGEGIVNLTHIGRNQHGDVVARATRSTLVRKRPVE</sequence>
<comment type="similarity">
    <text evidence="1">Belongs to the enoyl-CoA hydratase/isomerase family.</text>
</comment>
<reference evidence="3" key="1">
    <citation type="journal article" date="2021" name="Nat. Microbiol.">
        <title>Cocultivation of an ultrasmall environmental parasitic bacterium with lytic ability against bacteria associated with wastewater foams.</title>
        <authorList>
            <person name="Batinovic S."/>
            <person name="Rose J.J.A."/>
            <person name="Ratcliffe J."/>
            <person name="Seviour R.J."/>
            <person name="Petrovski S."/>
        </authorList>
    </citation>
    <scope>NUCLEOTIDE SEQUENCE</scope>
    <source>
        <strain evidence="3">CON9</strain>
    </source>
</reference>
<dbReference type="Proteomes" id="UP001059836">
    <property type="component" value="Chromosome"/>
</dbReference>
<dbReference type="InterPro" id="IPR029069">
    <property type="entry name" value="HotDog_dom_sf"/>
</dbReference>
<dbReference type="CDD" id="cd03451">
    <property type="entry name" value="FkbR2"/>
    <property type="match status" value="1"/>
</dbReference>
<organism evidence="3 4">
    <name type="scientific">Gordonia pseudamarae</name>
    <dbReference type="NCBI Taxonomy" id="2831662"/>
    <lineage>
        <taxon>Bacteria</taxon>
        <taxon>Bacillati</taxon>
        <taxon>Actinomycetota</taxon>
        <taxon>Actinomycetes</taxon>
        <taxon>Mycobacteriales</taxon>
        <taxon>Gordoniaceae</taxon>
        <taxon>Gordonia</taxon>
    </lineage>
</organism>
<dbReference type="SUPFAM" id="SSF54637">
    <property type="entry name" value="Thioesterase/thiol ester dehydrase-isomerase"/>
    <property type="match status" value="1"/>
</dbReference>
<feature type="domain" description="MaoC-like" evidence="2">
    <location>
        <begin position="17"/>
        <end position="135"/>
    </location>
</feature>
<dbReference type="EMBL" id="CP045809">
    <property type="protein sequence ID" value="QHN36455.1"/>
    <property type="molecule type" value="Genomic_DNA"/>
</dbReference>
<proteinExistence type="inferred from homology"/>